<proteinExistence type="predicted"/>
<dbReference type="RefSeq" id="WP_095987222.1">
    <property type="nucleotide sequence ID" value="NZ_CP022098.1"/>
</dbReference>
<dbReference type="Proteomes" id="UP000217257">
    <property type="component" value="Chromosome"/>
</dbReference>
<accession>A0A250J5D4</accession>
<dbReference type="AlphaFoldDB" id="A0A250J5D4"/>
<protein>
    <submittedName>
        <fullName evidence="1">Uncharacterized protein</fullName>
    </submittedName>
</protein>
<reference evidence="1 2" key="1">
    <citation type="submission" date="2017-06" db="EMBL/GenBank/DDBJ databases">
        <title>Sequencing and comparative analysis of myxobacterial genomes.</title>
        <authorList>
            <person name="Rupp O."/>
            <person name="Goesmann A."/>
            <person name="Sogaard-Andersen L."/>
        </authorList>
    </citation>
    <scope>NUCLEOTIDE SEQUENCE [LARGE SCALE GENOMIC DNA]</scope>
    <source>
        <strain evidence="1 2">DSM 52655</strain>
    </source>
</reference>
<dbReference type="KEGG" id="cfus:CYFUS_004590"/>
<dbReference type="EMBL" id="CP022098">
    <property type="protein sequence ID" value="ATB39149.1"/>
    <property type="molecule type" value="Genomic_DNA"/>
</dbReference>
<evidence type="ECO:0000313" key="2">
    <source>
        <dbReference type="Proteomes" id="UP000217257"/>
    </source>
</evidence>
<name>A0A250J5D4_9BACT</name>
<organism evidence="1 2">
    <name type="scientific">Cystobacter fuscus</name>
    <dbReference type="NCBI Taxonomy" id="43"/>
    <lineage>
        <taxon>Bacteria</taxon>
        <taxon>Pseudomonadati</taxon>
        <taxon>Myxococcota</taxon>
        <taxon>Myxococcia</taxon>
        <taxon>Myxococcales</taxon>
        <taxon>Cystobacterineae</taxon>
        <taxon>Archangiaceae</taxon>
        <taxon>Cystobacter</taxon>
    </lineage>
</organism>
<evidence type="ECO:0000313" key="1">
    <source>
        <dbReference type="EMBL" id="ATB39149.1"/>
    </source>
</evidence>
<sequence length="90" mass="10081">MKTEESALWFCAKIKAIRTEAGHDVEKLEALAQSPELVAEAAARFPDDPFLAAQVRTAIELELPLARREIFLLDGPPTDEQIAELHRQNK</sequence>
<gene>
    <name evidence="1" type="ORF">CYFUS_004590</name>
</gene>